<gene>
    <name evidence="1" type="ORF">BJI69_04230</name>
</gene>
<reference evidence="2" key="1">
    <citation type="submission" date="2016-09" db="EMBL/GenBank/DDBJ databases">
        <authorList>
            <person name="Lysoe E."/>
        </authorList>
    </citation>
    <scope>NUCLEOTIDE SEQUENCE [LARGE SCALE GENOMIC DNA]</scope>
    <source>
        <strain evidence="2">LJ96T</strain>
    </source>
</reference>
<dbReference type="RefSeq" id="WP_046967847.1">
    <property type="nucleotide sequence ID" value="NZ_CP017480.1"/>
</dbReference>
<dbReference type="OrthoDB" id="5955826at2"/>
<name>A0A0G9HCC1_9GAMM</name>
<proteinExistence type="predicted"/>
<dbReference type="PATRIC" id="fig|1440763.5.peg.2126"/>
<dbReference type="STRING" id="1440763.BJI69_04230"/>
<dbReference type="AlphaFoldDB" id="A0A0G9HCC1"/>
<dbReference type="EMBL" id="CP017480">
    <property type="protein sequence ID" value="APG03190.1"/>
    <property type="molecule type" value="Genomic_DNA"/>
</dbReference>
<sequence>MSRLYRKLGYALAAIAITGLSVGCTVMTETKTVETSDTYQLWSARMDRMPFLFHLPDGQLEAFDDRGHAWSEAASQVEASDADRVEVYVGSFSGLPTSLCEGKTELSSTSATAPTANVVSALCDRSRTVVSFSDQARSRVLTARTTYIARTRHLLLNGIWKSVAQEPDPRPY</sequence>
<keyword evidence="2" id="KW-1185">Reference proteome</keyword>
<protein>
    <submittedName>
        <fullName evidence="1">Uncharacterized protein</fullName>
    </submittedName>
</protein>
<organism evidence="1 2">
    <name type="scientific">Luteibacter rhizovicinus DSM 16549</name>
    <dbReference type="NCBI Taxonomy" id="1440763"/>
    <lineage>
        <taxon>Bacteria</taxon>
        <taxon>Pseudomonadati</taxon>
        <taxon>Pseudomonadota</taxon>
        <taxon>Gammaproteobacteria</taxon>
        <taxon>Lysobacterales</taxon>
        <taxon>Rhodanobacteraceae</taxon>
        <taxon>Luteibacter</taxon>
    </lineage>
</organism>
<dbReference type="PROSITE" id="PS51257">
    <property type="entry name" value="PROKAR_LIPOPROTEIN"/>
    <property type="match status" value="1"/>
</dbReference>
<dbReference type="KEGG" id="lrz:BJI69_04230"/>
<evidence type="ECO:0000313" key="1">
    <source>
        <dbReference type="EMBL" id="APG03190.1"/>
    </source>
</evidence>
<evidence type="ECO:0000313" key="2">
    <source>
        <dbReference type="Proteomes" id="UP000182987"/>
    </source>
</evidence>
<accession>A0A0G9HCC1</accession>
<dbReference type="Proteomes" id="UP000182987">
    <property type="component" value="Chromosome"/>
</dbReference>